<dbReference type="PROSITE" id="PS01046">
    <property type="entry name" value="LON_SER"/>
    <property type="match status" value="1"/>
</dbReference>
<gene>
    <name evidence="6" type="primary">lonC</name>
    <name evidence="6" type="ORF">NVS47_08470</name>
</gene>
<evidence type="ECO:0000256" key="2">
    <source>
        <dbReference type="ARBA" id="ARBA00022801"/>
    </source>
</evidence>
<dbReference type="SMART" id="SM00382">
    <property type="entry name" value="AAA"/>
    <property type="match status" value="1"/>
</dbReference>
<protein>
    <recommendedName>
        <fullName evidence="4">endopeptidase La</fullName>
        <ecNumber evidence="4">3.4.21.53</ecNumber>
    </recommendedName>
</protein>
<accession>A0ABT1Y4R2</accession>
<dbReference type="InterPro" id="IPR003959">
    <property type="entry name" value="ATPase_AAA_core"/>
</dbReference>
<feature type="domain" description="Lon proteolytic" evidence="5">
    <location>
        <begin position="464"/>
        <end position="638"/>
    </location>
</feature>
<evidence type="ECO:0000313" key="6">
    <source>
        <dbReference type="EMBL" id="MCR6545543.1"/>
    </source>
</evidence>
<dbReference type="Pfam" id="PF05362">
    <property type="entry name" value="Lon_C"/>
    <property type="match status" value="1"/>
</dbReference>
<dbReference type="InterPro" id="IPR014721">
    <property type="entry name" value="Ribsml_uS5_D2-typ_fold_subgr"/>
</dbReference>
<dbReference type="PRINTS" id="PR00830">
    <property type="entry name" value="ENDOLAPTASE"/>
</dbReference>
<keyword evidence="1 4" id="KW-0645">Protease</keyword>
<dbReference type="EMBL" id="JANPWE010000003">
    <property type="protein sequence ID" value="MCR6545543.1"/>
    <property type="molecule type" value="Genomic_DNA"/>
</dbReference>
<feature type="active site" evidence="4">
    <location>
        <position position="548"/>
    </location>
</feature>
<dbReference type="InterPro" id="IPR020568">
    <property type="entry name" value="Ribosomal_Su5_D2-typ_SF"/>
</dbReference>
<dbReference type="InterPro" id="IPR008269">
    <property type="entry name" value="Lon_proteolytic"/>
</dbReference>
<dbReference type="Gene3D" id="3.40.50.300">
    <property type="entry name" value="P-loop containing nucleotide triphosphate hydrolases"/>
    <property type="match status" value="1"/>
</dbReference>
<comment type="similarity">
    <text evidence="4">Belongs to the peptidase S16 family.</text>
</comment>
<reference evidence="6 7" key="1">
    <citation type="submission" date="2022-08" db="EMBL/GenBank/DDBJ databases">
        <title>Proteogenomics of the novel Dehalobacterium formicoaceticum strain EZ94 highlights a key role of methyltransferases during anaerobic dichloromethane degradation.</title>
        <authorList>
            <person name="Wasmund K."/>
        </authorList>
    </citation>
    <scope>NUCLEOTIDE SEQUENCE [LARGE SCALE GENOMIC DNA]</scope>
    <source>
        <strain evidence="6 7">EZ94</strain>
    </source>
</reference>
<dbReference type="Gene3D" id="3.30.230.10">
    <property type="match status" value="1"/>
</dbReference>
<dbReference type="PANTHER" id="PTHR10046">
    <property type="entry name" value="ATP DEPENDENT LON PROTEASE FAMILY MEMBER"/>
    <property type="match status" value="1"/>
</dbReference>
<dbReference type="SUPFAM" id="SSF54211">
    <property type="entry name" value="Ribosomal protein S5 domain 2-like"/>
    <property type="match status" value="1"/>
</dbReference>
<dbReference type="EC" id="3.4.21.53" evidence="4"/>
<dbReference type="RefSeq" id="WP_257913195.1">
    <property type="nucleotide sequence ID" value="NZ_JANPWE010000003.1"/>
</dbReference>
<dbReference type="GO" id="GO:0006508">
    <property type="term" value="P:proteolysis"/>
    <property type="evidence" value="ECO:0007669"/>
    <property type="project" value="UniProtKB-KW"/>
</dbReference>
<sequence length="638" mass="70290">MGFLDKFISQKQQIDGELQREDLEHQVAALYALVSDLFGSDRMVIQATKLEAIPLMNSKDLEERVLGLQKIVFKDPTLDVVPQREEIPDLIEEIESELADYVARRSVEERLEKMISDRMQERHEEYLKEIKMQIVKENSNVENAQSLKKLAILEKMEHVKLARSAMEVLRPKELGEIAGQEKALKALMAKVACPFPQHVILYGPPGVGKTTAARLALEAAQKLKTTSFAPEAKFVEVDGNTLRWDPRDVTNPLLGSVHDPIYQGAKRDLAETGIPEPKLGLVSEAHGGVLFIDEIGEMDPMLLNKLLKVLEDKRVHFESSYYDPHDESVPQYIKQLFDQGAPADFVLIGATTRSPGDLNPALRSRCGEVFFMPLTPQDIREIVVNAAHKLEIEYDPLVADIIAEYTIEGRKANNILADAYGLALYRQELSGQGEATVYITKEDVYEVVQTSRLVPYVTEKATPQGEVGRVFGLGVAGFVGSVLEIEAVAYPASQKGKGQIRFNETAGSMAKDSVFNASSVFRKITGQNLNDFDIHVNVIGGGNIDGPSAGVAIFTSIYSGVHQKAVRQDVAVTGELSIQGKVKPVGGIIEKIYGAKQAGMALVVIPKDNEKDIPSGLKGIEVVTAATVEEALKYLWRD</sequence>
<dbReference type="GO" id="GO:0008233">
    <property type="term" value="F:peptidase activity"/>
    <property type="evidence" value="ECO:0007669"/>
    <property type="project" value="UniProtKB-KW"/>
</dbReference>
<keyword evidence="2 4" id="KW-0378">Hydrolase</keyword>
<dbReference type="NCBIfam" id="TIGR02903">
    <property type="entry name" value="spore_lon_C"/>
    <property type="match status" value="1"/>
</dbReference>
<dbReference type="Pfam" id="PF00004">
    <property type="entry name" value="AAA"/>
    <property type="match status" value="1"/>
</dbReference>
<evidence type="ECO:0000259" key="5">
    <source>
        <dbReference type="PROSITE" id="PS51786"/>
    </source>
</evidence>
<evidence type="ECO:0000313" key="7">
    <source>
        <dbReference type="Proteomes" id="UP001524944"/>
    </source>
</evidence>
<proteinExistence type="inferred from homology"/>
<dbReference type="InterPro" id="IPR003593">
    <property type="entry name" value="AAA+_ATPase"/>
</dbReference>
<dbReference type="SUPFAM" id="SSF52540">
    <property type="entry name" value="P-loop containing nucleoside triphosphate hydrolases"/>
    <property type="match status" value="1"/>
</dbReference>
<dbReference type="InterPro" id="IPR008268">
    <property type="entry name" value="Peptidase_S16_AS"/>
</dbReference>
<feature type="active site" evidence="4">
    <location>
        <position position="591"/>
    </location>
</feature>
<name>A0ABT1Y4R2_9FIRM</name>
<comment type="caution">
    <text evidence="6">The sequence shown here is derived from an EMBL/GenBank/DDBJ whole genome shotgun (WGS) entry which is preliminary data.</text>
</comment>
<organism evidence="6 7">
    <name type="scientific">Dehalobacterium formicoaceticum</name>
    <dbReference type="NCBI Taxonomy" id="51515"/>
    <lineage>
        <taxon>Bacteria</taxon>
        <taxon>Bacillati</taxon>
        <taxon>Bacillota</taxon>
        <taxon>Clostridia</taxon>
        <taxon>Eubacteriales</taxon>
        <taxon>Peptococcaceae</taxon>
        <taxon>Dehalobacterium</taxon>
    </lineage>
</organism>
<evidence type="ECO:0000256" key="4">
    <source>
        <dbReference type="PROSITE-ProRule" id="PRU01122"/>
    </source>
</evidence>
<evidence type="ECO:0000256" key="3">
    <source>
        <dbReference type="ARBA" id="ARBA00022825"/>
    </source>
</evidence>
<dbReference type="Proteomes" id="UP001524944">
    <property type="component" value="Unassembled WGS sequence"/>
</dbReference>
<dbReference type="CDD" id="cd00009">
    <property type="entry name" value="AAA"/>
    <property type="match status" value="1"/>
</dbReference>
<keyword evidence="3 4" id="KW-0720">Serine protease</keyword>
<keyword evidence="7" id="KW-1185">Reference proteome</keyword>
<dbReference type="PROSITE" id="PS51786">
    <property type="entry name" value="LON_PROTEOLYTIC"/>
    <property type="match status" value="1"/>
</dbReference>
<comment type="catalytic activity">
    <reaction evidence="4">
        <text>Hydrolysis of proteins in presence of ATP.</text>
        <dbReference type="EC" id="3.4.21.53"/>
    </reaction>
</comment>
<dbReference type="InterPro" id="IPR014252">
    <property type="entry name" value="Spore_LonC"/>
</dbReference>
<dbReference type="InterPro" id="IPR027065">
    <property type="entry name" value="Lon_Prtase"/>
</dbReference>
<evidence type="ECO:0000256" key="1">
    <source>
        <dbReference type="ARBA" id="ARBA00022670"/>
    </source>
</evidence>
<dbReference type="InterPro" id="IPR027417">
    <property type="entry name" value="P-loop_NTPase"/>
</dbReference>